<comment type="caution">
    <text evidence="8">The sequence shown here is derived from an EMBL/GenBank/DDBJ whole genome shotgun (WGS) entry which is preliminary data.</text>
</comment>
<dbReference type="RefSeq" id="WP_075138191.1">
    <property type="nucleotide sequence ID" value="NZ_MSIF01000038.1"/>
</dbReference>
<name>A0A7Z0WE37_9PSEU</name>
<proteinExistence type="predicted"/>
<feature type="domain" description="DUF1707" evidence="7">
    <location>
        <begin position="6"/>
        <end position="58"/>
    </location>
</feature>
<evidence type="ECO:0000256" key="3">
    <source>
        <dbReference type="ARBA" id="ARBA00022989"/>
    </source>
</evidence>
<gene>
    <name evidence="8" type="ORF">BLA60_39135</name>
</gene>
<evidence type="ECO:0000259" key="7">
    <source>
        <dbReference type="Pfam" id="PF08044"/>
    </source>
</evidence>
<dbReference type="Pfam" id="PF05154">
    <property type="entry name" value="TM2"/>
    <property type="match status" value="1"/>
</dbReference>
<dbReference type="AlphaFoldDB" id="A0A7Z0WE37"/>
<feature type="domain" description="TM2" evidence="6">
    <location>
        <begin position="89"/>
        <end position="138"/>
    </location>
</feature>
<dbReference type="InterPro" id="IPR012551">
    <property type="entry name" value="DUF1707_SHOCT-like"/>
</dbReference>
<dbReference type="OrthoDB" id="2004788at2"/>
<evidence type="ECO:0000256" key="1">
    <source>
        <dbReference type="ARBA" id="ARBA00004141"/>
    </source>
</evidence>
<keyword evidence="9" id="KW-1185">Reference proteome</keyword>
<feature type="transmembrane region" description="Helical" evidence="5">
    <location>
        <begin position="93"/>
        <end position="111"/>
    </location>
</feature>
<dbReference type="GO" id="GO:0016020">
    <property type="term" value="C:membrane"/>
    <property type="evidence" value="ECO:0007669"/>
    <property type="project" value="UniProtKB-SubCell"/>
</dbReference>
<dbReference type="PANTHER" id="PTHR40763:SF4">
    <property type="entry name" value="DUF1707 DOMAIN-CONTAINING PROTEIN"/>
    <property type="match status" value="1"/>
</dbReference>
<feature type="transmembrane region" description="Helical" evidence="5">
    <location>
        <begin position="117"/>
        <end position="142"/>
    </location>
</feature>
<evidence type="ECO:0000256" key="2">
    <source>
        <dbReference type="ARBA" id="ARBA00022692"/>
    </source>
</evidence>
<reference evidence="8 9" key="1">
    <citation type="submission" date="2016-12" db="EMBL/GenBank/DDBJ databases">
        <title>The draft genome sequence of Actinophytocola xinjiangensis.</title>
        <authorList>
            <person name="Wang W."/>
            <person name="Yuan L."/>
        </authorList>
    </citation>
    <scope>NUCLEOTIDE SEQUENCE [LARGE SCALE GENOMIC DNA]</scope>
    <source>
        <strain evidence="8 9">CGMCC 4.4663</strain>
    </source>
</reference>
<evidence type="ECO:0000313" key="8">
    <source>
        <dbReference type="EMBL" id="OLF04795.1"/>
    </source>
</evidence>
<evidence type="ECO:0000256" key="4">
    <source>
        <dbReference type="ARBA" id="ARBA00023136"/>
    </source>
</evidence>
<dbReference type="EMBL" id="MSIF01000038">
    <property type="protein sequence ID" value="OLF04795.1"/>
    <property type="molecule type" value="Genomic_DNA"/>
</dbReference>
<evidence type="ECO:0008006" key="10">
    <source>
        <dbReference type="Google" id="ProtNLM"/>
    </source>
</evidence>
<evidence type="ECO:0000256" key="5">
    <source>
        <dbReference type="SAM" id="Phobius"/>
    </source>
</evidence>
<comment type="subcellular location">
    <subcellularLocation>
        <location evidence="1">Membrane</location>
        <topology evidence="1">Multi-pass membrane protein</topology>
    </subcellularLocation>
</comment>
<dbReference type="PANTHER" id="PTHR40763">
    <property type="entry name" value="MEMBRANE PROTEIN-RELATED"/>
    <property type="match status" value="1"/>
</dbReference>
<keyword evidence="3 5" id="KW-1133">Transmembrane helix</keyword>
<keyword evidence="2 5" id="KW-0812">Transmembrane</keyword>
<keyword evidence="4 5" id="KW-0472">Membrane</keyword>
<dbReference type="Proteomes" id="UP000185696">
    <property type="component" value="Unassembled WGS sequence"/>
</dbReference>
<sequence length="155" mass="16838">MGSDDLRVGTSEREAAVNILGDHFSEGRLAMEEYEQRVGAALEATTRGDLRPLFRDLPPPYPAFMVPPVQRQPPLPAHRARSEPAVMSDKSKLAAGVLQILLPFGIGRFYTGHTGVGLAQLLTSFMFVGIVWSVIDGILLIVNGGVDGEGRRLRD</sequence>
<evidence type="ECO:0000259" key="6">
    <source>
        <dbReference type="Pfam" id="PF05154"/>
    </source>
</evidence>
<organism evidence="8 9">
    <name type="scientific">Actinophytocola xinjiangensis</name>
    <dbReference type="NCBI Taxonomy" id="485602"/>
    <lineage>
        <taxon>Bacteria</taxon>
        <taxon>Bacillati</taxon>
        <taxon>Actinomycetota</taxon>
        <taxon>Actinomycetes</taxon>
        <taxon>Pseudonocardiales</taxon>
        <taxon>Pseudonocardiaceae</taxon>
    </lineage>
</organism>
<protein>
    <recommendedName>
        <fullName evidence="10">TM2 domain-containing protein</fullName>
    </recommendedName>
</protein>
<evidence type="ECO:0000313" key="9">
    <source>
        <dbReference type="Proteomes" id="UP000185696"/>
    </source>
</evidence>
<dbReference type="Pfam" id="PF08044">
    <property type="entry name" value="DUF1707"/>
    <property type="match status" value="1"/>
</dbReference>
<accession>A0A7Z0WE37</accession>
<dbReference type="InterPro" id="IPR007829">
    <property type="entry name" value="TM2"/>
</dbReference>